<name>A0A0G1ZRB1_9BACT</name>
<gene>
    <name evidence="1" type="ORF">UY72_C0003G0006</name>
</gene>
<evidence type="ECO:0000313" key="2">
    <source>
        <dbReference type="Proteomes" id="UP000034846"/>
    </source>
</evidence>
<dbReference type="Proteomes" id="UP000034846">
    <property type="component" value="Unassembled WGS sequence"/>
</dbReference>
<accession>A0A0G1ZRB1</accession>
<dbReference type="EMBL" id="LCRD01000003">
    <property type="protein sequence ID" value="KKW30777.1"/>
    <property type="molecule type" value="Genomic_DNA"/>
</dbReference>
<comment type="caution">
    <text evidence="1">The sequence shown here is derived from an EMBL/GenBank/DDBJ whole genome shotgun (WGS) entry which is preliminary data.</text>
</comment>
<organism evidence="1 2">
    <name type="scientific">Candidatus Uhrbacteria bacterium GW2011_GWD2_52_7</name>
    <dbReference type="NCBI Taxonomy" id="1618989"/>
    <lineage>
        <taxon>Bacteria</taxon>
        <taxon>Candidatus Uhriibacteriota</taxon>
    </lineage>
</organism>
<evidence type="ECO:0000313" key="1">
    <source>
        <dbReference type="EMBL" id="KKW30777.1"/>
    </source>
</evidence>
<sequence>MPALRRRGGELYKAIRKEERMKIDAHSEVGMVGGELADLLIYLCSITNKRNIDLKQAFRRKEEINKQRVWS</sequence>
<dbReference type="AlphaFoldDB" id="A0A0G1ZRB1"/>
<dbReference type="Gene3D" id="1.10.287.1080">
    <property type="entry name" value="MazG-like"/>
    <property type="match status" value="1"/>
</dbReference>
<reference evidence="1 2" key="1">
    <citation type="journal article" date="2015" name="Nature">
        <title>rRNA introns, odd ribosomes, and small enigmatic genomes across a large radiation of phyla.</title>
        <authorList>
            <person name="Brown C.T."/>
            <person name="Hug L.A."/>
            <person name="Thomas B.C."/>
            <person name="Sharon I."/>
            <person name="Castelle C.J."/>
            <person name="Singh A."/>
            <person name="Wilkins M.J."/>
            <person name="Williams K.H."/>
            <person name="Banfield J.F."/>
        </authorList>
    </citation>
    <scope>NUCLEOTIDE SEQUENCE [LARGE SCALE GENOMIC DNA]</scope>
</reference>
<protein>
    <submittedName>
        <fullName evidence="1">Uncharacterized protein</fullName>
    </submittedName>
</protein>
<dbReference type="SUPFAM" id="SSF101386">
    <property type="entry name" value="all-alpha NTP pyrophosphatases"/>
    <property type="match status" value="1"/>
</dbReference>
<proteinExistence type="predicted"/>